<keyword evidence="2" id="KW-1003">Cell membrane</keyword>
<dbReference type="GO" id="GO:0022857">
    <property type="term" value="F:transmembrane transporter activity"/>
    <property type="evidence" value="ECO:0007669"/>
    <property type="project" value="InterPro"/>
</dbReference>
<feature type="domain" description="Threonine/Serine exporter ThrE" evidence="10">
    <location>
        <begin position="350"/>
        <end position="472"/>
    </location>
</feature>
<feature type="transmembrane region" description="Helical" evidence="8">
    <location>
        <begin position="343"/>
        <end position="363"/>
    </location>
</feature>
<feature type="transmembrane region" description="Helical" evidence="8">
    <location>
        <begin position="301"/>
        <end position="323"/>
    </location>
</feature>
<feature type="transmembrane region" description="Helical" evidence="8">
    <location>
        <begin position="262"/>
        <end position="280"/>
    </location>
</feature>
<keyword evidence="12" id="KW-1185">Reference proteome</keyword>
<dbReference type="AlphaFoldDB" id="A0A852X1I8"/>
<feature type="transmembrane region" description="Helical" evidence="8">
    <location>
        <begin position="228"/>
        <end position="247"/>
    </location>
</feature>
<sequence length="529" mass="54767">MSVPPPGVPGADDTPLAVPQRRPRRRPTLRGEAPTDTMPLVGSLRGTPYRDPRVTKAVAEERSANEAIDLALRVAEVMLRCGASARTVEAAAVAVGVASGLDDMDVDLTMQSMLIQCRTSTGATYMRLRVVRSPTQDFGRLSAVHALVDDLVSGEIDTEQASTRLREISHTPRTWSRWMTALAHGFIGAGVALSLGAGWVGVLVAILSAGAVDGALRLADRLRLPDFYLGAIGGVVSTVVAFTAYALGNAGLELIPMSSRDFAFVMAGGIVMLLPSRSLTSAMEDVLTGYPVTGTARLLEVMLHTVGLIVGVAVGLGVSLQLAGTLDLGLLRPPIDQLGYASANQQSVLIGSLVVGVGGTILAQNRPKMIVPAGLLATLVVYLATLLGSASVGRVTAAGIAAVVLGFTARWVALRLDAPPVTLAVPASYGLMPGLSIFIGLYQMADEGEAALTTSTDSGLVSVLLALGVIFAIATGTTLGELLAAPLDRTVAMRRRQVAPGQRPAAVGYSQAPAGERASAEPDPEGWSS</sequence>
<dbReference type="Proteomes" id="UP000592181">
    <property type="component" value="Unassembled WGS sequence"/>
</dbReference>
<evidence type="ECO:0000256" key="4">
    <source>
        <dbReference type="ARBA" id="ARBA00022989"/>
    </source>
</evidence>
<evidence type="ECO:0000313" key="11">
    <source>
        <dbReference type="EMBL" id="NYG36966.1"/>
    </source>
</evidence>
<name>A0A852X1I8_9MICO</name>
<keyword evidence="4 8" id="KW-1133">Transmembrane helix</keyword>
<feature type="transmembrane region" description="Helical" evidence="8">
    <location>
        <begin position="462"/>
        <end position="487"/>
    </location>
</feature>
<comment type="similarity">
    <text evidence="6">Belongs to the ThrE exporter (TC 2.A.79) family.</text>
</comment>
<dbReference type="PANTHER" id="PTHR34390">
    <property type="entry name" value="UPF0442 PROTEIN YJJB-RELATED"/>
    <property type="match status" value="1"/>
</dbReference>
<evidence type="ECO:0000259" key="9">
    <source>
        <dbReference type="Pfam" id="PF06738"/>
    </source>
</evidence>
<dbReference type="InterPro" id="IPR024528">
    <property type="entry name" value="ThrE_2"/>
</dbReference>
<dbReference type="EMBL" id="JACBZX010000001">
    <property type="protein sequence ID" value="NYG36966.1"/>
    <property type="molecule type" value="Genomic_DNA"/>
</dbReference>
<evidence type="ECO:0000256" key="6">
    <source>
        <dbReference type="ARBA" id="ARBA00034125"/>
    </source>
</evidence>
<evidence type="ECO:0000256" key="3">
    <source>
        <dbReference type="ARBA" id="ARBA00022692"/>
    </source>
</evidence>
<protein>
    <submittedName>
        <fullName evidence="11">Uncharacterized membrane protein YjjP (DUF1212 family)</fullName>
    </submittedName>
</protein>
<evidence type="ECO:0000256" key="5">
    <source>
        <dbReference type="ARBA" id="ARBA00023136"/>
    </source>
</evidence>
<dbReference type="GO" id="GO:0015744">
    <property type="term" value="P:succinate transport"/>
    <property type="evidence" value="ECO:0007669"/>
    <property type="project" value="TreeGrafter"/>
</dbReference>
<dbReference type="Pfam" id="PF06738">
    <property type="entry name" value="ThrE"/>
    <property type="match status" value="1"/>
</dbReference>
<evidence type="ECO:0000256" key="8">
    <source>
        <dbReference type="SAM" id="Phobius"/>
    </source>
</evidence>
<dbReference type="RefSeq" id="WP_179462402.1">
    <property type="nucleotide sequence ID" value="NZ_JACBZX010000001.1"/>
</dbReference>
<dbReference type="PANTHER" id="PTHR34390:SF2">
    <property type="entry name" value="SUCCINATE TRANSPORTER SUBUNIT YJJP-RELATED"/>
    <property type="match status" value="1"/>
</dbReference>
<proteinExistence type="inferred from homology"/>
<dbReference type="GO" id="GO:0005886">
    <property type="term" value="C:plasma membrane"/>
    <property type="evidence" value="ECO:0007669"/>
    <property type="project" value="UniProtKB-SubCell"/>
</dbReference>
<evidence type="ECO:0000313" key="12">
    <source>
        <dbReference type="Proteomes" id="UP000592181"/>
    </source>
</evidence>
<feature type="transmembrane region" description="Helical" evidence="8">
    <location>
        <begin position="370"/>
        <end position="389"/>
    </location>
</feature>
<evidence type="ECO:0000256" key="2">
    <source>
        <dbReference type="ARBA" id="ARBA00022475"/>
    </source>
</evidence>
<accession>A0A852X1I8</accession>
<evidence type="ECO:0000259" key="10">
    <source>
        <dbReference type="Pfam" id="PF12821"/>
    </source>
</evidence>
<evidence type="ECO:0000256" key="7">
    <source>
        <dbReference type="SAM" id="MobiDB-lite"/>
    </source>
</evidence>
<feature type="region of interest" description="Disordered" evidence="7">
    <location>
        <begin position="498"/>
        <end position="529"/>
    </location>
</feature>
<feature type="transmembrane region" description="Helical" evidence="8">
    <location>
        <begin position="395"/>
        <end position="414"/>
    </location>
</feature>
<gene>
    <name evidence="11" type="ORF">BJY28_001435</name>
</gene>
<comment type="caution">
    <text evidence="11">The sequence shown here is derived from an EMBL/GenBank/DDBJ whole genome shotgun (WGS) entry which is preliminary data.</text>
</comment>
<feature type="region of interest" description="Disordered" evidence="7">
    <location>
        <begin position="1"/>
        <end position="49"/>
    </location>
</feature>
<keyword evidence="5 8" id="KW-0472">Membrane</keyword>
<dbReference type="Pfam" id="PF12821">
    <property type="entry name" value="ThrE_2"/>
    <property type="match status" value="1"/>
</dbReference>
<evidence type="ECO:0000256" key="1">
    <source>
        <dbReference type="ARBA" id="ARBA00004651"/>
    </source>
</evidence>
<keyword evidence="3 8" id="KW-0812">Transmembrane</keyword>
<dbReference type="InterPro" id="IPR010619">
    <property type="entry name" value="ThrE-like_N"/>
</dbReference>
<feature type="transmembrane region" description="Helical" evidence="8">
    <location>
        <begin position="421"/>
        <end position="442"/>
    </location>
</feature>
<dbReference type="InterPro" id="IPR050539">
    <property type="entry name" value="ThrE_Dicarb/AminoAcid_Exp"/>
</dbReference>
<organism evidence="11 12">
    <name type="scientific">Janibacter alkaliphilus</name>
    <dbReference type="NCBI Taxonomy" id="1069963"/>
    <lineage>
        <taxon>Bacteria</taxon>
        <taxon>Bacillati</taxon>
        <taxon>Actinomycetota</taxon>
        <taxon>Actinomycetes</taxon>
        <taxon>Micrococcales</taxon>
        <taxon>Intrasporangiaceae</taxon>
        <taxon>Janibacter</taxon>
    </lineage>
</organism>
<feature type="domain" description="Threonine/serine exporter-like N-terminal" evidence="9">
    <location>
        <begin position="69"/>
        <end position="317"/>
    </location>
</feature>
<reference evidence="11 12" key="1">
    <citation type="submission" date="2020-07" db="EMBL/GenBank/DDBJ databases">
        <title>Sequencing the genomes of 1000 actinobacteria strains.</title>
        <authorList>
            <person name="Klenk H.-P."/>
        </authorList>
    </citation>
    <scope>NUCLEOTIDE SEQUENCE [LARGE SCALE GENOMIC DNA]</scope>
    <source>
        <strain evidence="11 12">DSM 24723</strain>
    </source>
</reference>
<comment type="subcellular location">
    <subcellularLocation>
        <location evidence="1">Cell membrane</location>
        <topology evidence="1">Multi-pass membrane protein</topology>
    </subcellularLocation>
</comment>